<gene>
    <name evidence="1" type="ORF">UC3_00333</name>
</gene>
<proteinExistence type="predicted"/>
<dbReference type="HOGENOM" id="CLU_397273_0_0_9"/>
<dbReference type="STRING" id="154621.RV11_GL003277"/>
<dbReference type="OrthoDB" id="2247633at2"/>
<dbReference type="EMBL" id="AJAT01000007">
    <property type="protein sequence ID" value="EOL48782.1"/>
    <property type="molecule type" value="Genomic_DNA"/>
</dbReference>
<sequence>MKKHSYISILLLLVGGIFLGAARVEAAPRPLTDLEYFHWANQSVTPAENTFVMHYGENTTVELLEGDGDLDYLTVDHNTNKSKALVKNVGFYEGKEVSLLVTLERNKSSLDGGSIGFTKGYFLGITIKGEMIVTYDFVDNTGRPITIKTAFNYYGLNHNKYIGYKNPGSTIDSLYAENPTHILYDTWDGDDDDHWLYLKNITPGIPWRDPRQRFEMTTHAVSNVTFVVHNNDVTPSSIVYFTDFLAKPEFPSAYAVNSSFESANKNVYLKAKQTIPNVDQWQKPTQMTINVNLEQVSQTRQYAFDKVLITNFNGDDLTELFSSQSDEKNVQIIAKNPTDSRLYDTILQYKIYLKWMGTENPVNTAIVSDGSLSLPFDVETILDGHHLEKNAASSIINYLGKETTVFLNEQDNLVHDSITKFGVLTTSFDLSDDYPEVPGYEPIKEKKQDKGIFLPEEQTIIHRYREKRKLQFELIDKDNPLFVSRFTNKRKLTFSFTHDKSTSVSVIAQCGTEERELKKYSAIPEKVNDSLMFKFPEKWLDQEVFFYVKDDNNQESDKESRIIEKESGPKLIIPNTISFGENRIPAMDRVISATTEEDFQVEDKSKLDKSCWTVKVKEEQPLTNEEGQILSQRLAYHNQDQHIQINGGNQTIWQGSGSISANLAGGLQLTICPSDVVGTYNGVLCWSLEDAPE</sequence>
<protein>
    <recommendedName>
        <fullName evidence="3">WxL domain-containing protein</fullName>
    </recommendedName>
</protein>
<dbReference type="AlphaFoldDB" id="R3WMU0"/>
<dbReference type="PATRIC" id="fig|1158610.3.peg.307"/>
<name>R3WMU0_9ENTE</name>
<dbReference type="RefSeq" id="WP_010767008.1">
    <property type="nucleotide sequence ID" value="NZ_ASWE01000004.1"/>
</dbReference>
<accession>R3WMU0</accession>
<keyword evidence="2" id="KW-1185">Reference proteome</keyword>
<evidence type="ECO:0000313" key="1">
    <source>
        <dbReference type="EMBL" id="EOL48782.1"/>
    </source>
</evidence>
<comment type="caution">
    <text evidence="1">The sequence shown here is derived from an EMBL/GenBank/DDBJ whole genome shotgun (WGS) entry which is preliminary data.</text>
</comment>
<evidence type="ECO:0008006" key="3">
    <source>
        <dbReference type="Google" id="ProtNLM"/>
    </source>
</evidence>
<reference evidence="1 2" key="1">
    <citation type="submission" date="2013-02" db="EMBL/GenBank/DDBJ databases">
        <title>The Genome Sequence of Enterococcus phoeniculicola BAA-412.</title>
        <authorList>
            <consortium name="The Broad Institute Genome Sequencing Platform"/>
            <consortium name="The Broad Institute Genome Sequencing Center for Infectious Disease"/>
            <person name="Earl A.M."/>
            <person name="Gilmore M.S."/>
            <person name="Lebreton F."/>
            <person name="Walker B."/>
            <person name="Young S.K."/>
            <person name="Zeng Q."/>
            <person name="Gargeya S."/>
            <person name="Fitzgerald M."/>
            <person name="Haas B."/>
            <person name="Abouelleil A."/>
            <person name="Alvarado L."/>
            <person name="Arachchi H.M."/>
            <person name="Berlin A.M."/>
            <person name="Chapman S.B."/>
            <person name="Dewar J."/>
            <person name="Goldberg J."/>
            <person name="Griggs A."/>
            <person name="Gujja S."/>
            <person name="Hansen M."/>
            <person name="Howarth C."/>
            <person name="Imamovic A."/>
            <person name="Larimer J."/>
            <person name="McCowan C."/>
            <person name="Murphy C."/>
            <person name="Neiman D."/>
            <person name="Pearson M."/>
            <person name="Priest M."/>
            <person name="Roberts A."/>
            <person name="Saif S."/>
            <person name="Shea T."/>
            <person name="Sisk P."/>
            <person name="Sykes S."/>
            <person name="Wortman J."/>
            <person name="Nusbaum C."/>
            <person name="Birren B."/>
        </authorList>
    </citation>
    <scope>NUCLEOTIDE SEQUENCE [LARGE SCALE GENOMIC DNA]</scope>
    <source>
        <strain evidence="1 2">ATCC BAA-412</strain>
    </source>
</reference>
<dbReference type="eggNOG" id="ENOG5032X3T">
    <property type="taxonomic scope" value="Bacteria"/>
</dbReference>
<organism evidence="1 2">
    <name type="scientific">Enterococcus phoeniculicola ATCC BAA-412</name>
    <dbReference type="NCBI Taxonomy" id="1158610"/>
    <lineage>
        <taxon>Bacteria</taxon>
        <taxon>Bacillati</taxon>
        <taxon>Bacillota</taxon>
        <taxon>Bacilli</taxon>
        <taxon>Lactobacillales</taxon>
        <taxon>Enterococcaceae</taxon>
        <taxon>Enterococcus</taxon>
    </lineage>
</organism>
<evidence type="ECO:0000313" key="2">
    <source>
        <dbReference type="Proteomes" id="UP000013785"/>
    </source>
</evidence>
<dbReference type="Proteomes" id="UP000013785">
    <property type="component" value="Unassembled WGS sequence"/>
</dbReference>